<comment type="caution">
    <text evidence="1">The sequence shown here is derived from an EMBL/GenBank/DDBJ whole genome shotgun (WGS) entry which is preliminary data.</text>
</comment>
<sequence length="103" mass="11246">MRDTPQRPFAHLFPVHTVVIARTLLDGQKFLRARQAPVDNPLIVTHPGQLDGGVRIRKDLVLCTPAAHSNPRFQEIAARLQAAIRGALAIANARANNKIGDQA</sequence>
<accession>E9T098</accession>
<keyword evidence="2" id="KW-1185">Reference proteome</keyword>
<name>E9T098_RHOHA</name>
<dbReference type="HOGENOM" id="CLU_2261622_0_0_11"/>
<evidence type="ECO:0000313" key="1">
    <source>
        <dbReference type="EMBL" id="EGD24681.1"/>
    </source>
</evidence>
<dbReference type="AlphaFoldDB" id="E9T098"/>
<protein>
    <submittedName>
        <fullName evidence="1">Uncharacterized protein</fullName>
    </submittedName>
</protein>
<dbReference type="Proteomes" id="UP000004245">
    <property type="component" value="Unassembled WGS sequence"/>
</dbReference>
<organism evidence="1 2">
    <name type="scientific">Prescottella equi ATCC 33707</name>
    <dbReference type="NCBI Taxonomy" id="525370"/>
    <lineage>
        <taxon>Bacteria</taxon>
        <taxon>Bacillati</taxon>
        <taxon>Actinomycetota</taxon>
        <taxon>Actinomycetes</taxon>
        <taxon>Mycobacteriales</taxon>
        <taxon>Nocardiaceae</taxon>
        <taxon>Prescottella</taxon>
    </lineage>
</organism>
<evidence type="ECO:0000313" key="2">
    <source>
        <dbReference type="Proteomes" id="UP000004245"/>
    </source>
</evidence>
<reference evidence="1" key="1">
    <citation type="submission" date="2011-01" db="EMBL/GenBank/DDBJ databases">
        <authorList>
            <person name="Muzny D."/>
            <person name="Qin X."/>
            <person name="Buhay C."/>
            <person name="Dugan-Rocha S."/>
            <person name="Ding Y."/>
            <person name="Chen G."/>
            <person name="Hawes A."/>
            <person name="Holder M."/>
            <person name="Jhangiani S."/>
            <person name="Johnson A."/>
            <person name="Khan Z."/>
            <person name="Li Z."/>
            <person name="Liu W."/>
            <person name="Liu X."/>
            <person name="Perez L."/>
            <person name="Shen H."/>
            <person name="Wang Q."/>
            <person name="Watt J."/>
            <person name="Xi L."/>
            <person name="Xin Y."/>
            <person name="Zhou J."/>
            <person name="Deng J."/>
            <person name="Jiang H."/>
            <person name="Liu Y."/>
            <person name="Qu J."/>
            <person name="Song X.-Z."/>
            <person name="Zhang L."/>
            <person name="Villasana D."/>
            <person name="Johnson A."/>
            <person name="Liu J."/>
            <person name="Liyanage D."/>
            <person name="Lorensuhewa L."/>
            <person name="Robinson T."/>
            <person name="Song A."/>
            <person name="Song B.-B."/>
            <person name="Dinh H."/>
            <person name="Thornton R."/>
            <person name="Coyle M."/>
            <person name="Francisco L."/>
            <person name="Jackson L."/>
            <person name="Javaid M."/>
            <person name="Korchina V."/>
            <person name="Kovar C."/>
            <person name="Mata R."/>
            <person name="Mathew T."/>
            <person name="Ngo R."/>
            <person name="Nguyen L."/>
            <person name="Nguyen N."/>
            <person name="Okwuonu G."/>
            <person name="Ongeri F."/>
            <person name="Pham C."/>
            <person name="Simmons D."/>
            <person name="Wilczek-Boney K."/>
            <person name="Hale W."/>
            <person name="Jakkamsetti A."/>
            <person name="Pham P."/>
            <person name="Ruth R."/>
            <person name="San Lucas F."/>
            <person name="Warren J."/>
            <person name="Zhang J."/>
            <person name="Zhao Z."/>
            <person name="Zhou C."/>
            <person name="Zhu D."/>
            <person name="Lee S."/>
            <person name="Bess C."/>
            <person name="Blankenburg K."/>
            <person name="Forbes L."/>
            <person name="Fu Q."/>
            <person name="Gubbala S."/>
            <person name="Hirani K."/>
            <person name="Jayaseelan J.C."/>
            <person name="Lara F."/>
            <person name="Munidasa M."/>
            <person name="Palculict T."/>
            <person name="Patil S."/>
            <person name="Pu L.-L."/>
            <person name="Saada N."/>
            <person name="Tang L."/>
            <person name="Weissenberger G."/>
            <person name="Zhu Y."/>
            <person name="Hemphill L."/>
            <person name="Shang Y."/>
            <person name="Youmans B."/>
            <person name="Ayvaz T."/>
            <person name="Ross M."/>
            <person name="Santibanez J."/>
            <person name="Aqrawi P."/>
            <person name="Gross S."/>
            <person name="Joshi V."/>
            <person name="Fowler G."/>
            <person name="Nazareth L."/>
            <person name="Reid J."/>
            <person name="Worley K."/>
            <person name="Petrosino J."/>
            <person name="Highlander S."/>
            <person name="Gibbs R."/>
        </authorList>
    </citation>
    <scope>NUCLEOTIDE SEQUENCE [LARGE SCALE GENOMIC DNA]</scope>
    <source>
        <strain evidence="1">ATCC 33707</strain>
    </source>
</reference>
<dbReference type="RefSeq" id="WP_005513053.1">
    <property type="nucleotide sequence ID" value="NZ_CM001149.1"/>
</dbReference>
<dbReference type="EMBL" id="ADNW02000008">
    <property type="protein sequence ID" value="EGD24681.1"/>
    <property type="molecule type" value="Genomic_DNA"/>
</dbReference>
<gene>
    <name evidence="1" type="ORF">HMPREF0724_11799</name>
</gene>
<proteinExistence type="predicted"/>